<comment type="caution">
    <text evidence="1">The sequence shown here is derived from an EMBL/GenBank/DDBJ whole genome shotgun (WGS) entry which is preliminary data.</text>
</comment>
<organism evidence="1 2">
    <name type="scientific">Achlya hypogyna</name>
    <name type="common">Oomycete</name>
    <name type="synonym">Protoachlya hypogyna</name>
    <dbReference type="NCBI Taxonomy" id="1202772"/>
    <lineage>
        <taxon>Eukaryota</taxon>
        <taxon>Sar</taxon>
        <taxon>Stramenopiles</taxon>
        <taxon>Oomycota</taxon>
        <taxon>Saprolegniomycetes</taxon>
        <taxon>Saprolegniales</taxon>
        <taxon>Achlyaceae</taxon>
        <taxon>Achlya</taxon>
    </lineage>
</organism>
<sequence>MLVPANVRGGAVALRPALQALKTRAEIALDKRTGDVVVFNKSLGGDGVGVTDVSFEHRKDAKQVSLYFTSKPEGIQAYRHVAAKLAGVEGVDFQYTPQFGQSRISFAWDEFWALAQNEQLGALGVGQLQLLEPPTKPTDVSS</sequence>
<dbReference type="OrthoDB" id="60324at2759"/>
<gene>
    <name evidence="1" type="ORF">ACHHYP_07804</name>
</gene>
<evidence type="ECO:0000313" key="1">
    <source>
        <dbReference type="EMBL" id="OQR87984.1"/>
    </source>
</evidence>
<dbReference type="Proteomes" id="UP000243579">
    <property type="component" value="Unassembled WGS sequence"/>
</dbReference>
<dbReference type="EMBL" id="JNBR01001416">
    <property type="protein sequence ID" value="OQR87984.1"/>
    <property type="molecule type" value="Genomic_DNA"/>
</dbReference>
<dbReference type="AlphaFoldDB" id="A0A1V9YQH3"/>
<protein>
    <submittedName>
        <fullName evidence="1">Uncharacterized protein</fullName>
    </submittedName>
</protein>
<evidence type="ECO:0000313" key="2">
    <source>
        <dbReference type="Proteomes" id="UP000243579"/>
    </source>
</evidence>
<accession>A0A1V9YQH3</accession>
<name>A0A1V9YQH3_ACHHY</name>
<reference evidence="1 2" key="1">
    <citation type="journal article" date="2014" name="Genome Biol. Evol.">
        <title>The secreted proteins of Achlya hypogyna and Thraustotheca clavata identify the ancestral oomycete secretome and reveal gene acquisitions by horizontal gene transfer.</title>
        <authorList>
            <person name="Misner I."/>
            <person name="Blouin N."/>
            <person name="Leonard G."/>
            <person name="Richards T.A."/>
            <person name="Lane C.E."/>
        </authorList>
    </citation>
    <scope>NUCLEOTIDE SEQUENCE [LARGE SCALE GENOMIC DNA]</scope>
    <source>
        <strain evidence="1 2">ATCC 48635</strain>
    </source>
</reference>
<keyword evidence="2" id="KW-1185">Reference proteome</keyword>
<proteinExistence type="predicted"/>